<feature type="non-terminal residue" evidence="1">
    <location>
        <position position="141"/>
    </location>
</feature>
<reference evidence="2" key="2">
    <citation type="submission" date="2015-01" db="EMBL/GenBank/DDBJ databases">
        <title>Evolutionary Origins and Diversification of the Mycorrhizal Mutualists.</title>
        <authorList>
            <consortium name="DOE Joint Genome Institute"/>
            <consortium name="Mycorrhizal Genomics Consortium"/>
            <person name="Kohler A."/>
            <person name="Kuo A."/>
            <person name="Nagy L.G."/>
            <person name="Floudas D."/>
            <person name="Copeland A."/>
            <person name="Barry K.W."/>
            <person name="Cichocki N."/>
            <person name="Veneault-Fourrey C."/>
            <person name="LaButti K."/>
            <person name="Lindquist E.A."/>
            <person name="Lipzen A."/>
            <person name="Lundell T."/>
            <person name="Morin E."/>
            <person name="Murat C."/>
            <person name="Riley R."/>
            <person name="Ohm R."/>
            <person name="Sun H."/>
            <person name="Tunlid A."/>
            <person name="Henrissat B."/>
            <person name="Grigoriev I.V."/>
            <person name="Hibbett D.S."/>
            <person name="Martin F."/>
        </authorList>
    </citation>
    <scope>NUCLEOTIDE SEQUENCE [LARGE SCALE GENOMIC DNA]</scope>
    <source>
        <strain evidence="2">Ve08.2h10</strain>
    </source>
</reference>
<reference evidence="1 2" key="1">
    <citation type="submission" date="2014-04" db="EMBL/GenBank/DDBJ databases">
        <authorList>
            <consortium name="DOE Joint Genome Institute"/>
            <person name="Kuo A."/>
            <person name="Kohler A."/>
            <person name="Jargeat P."/>
            <person name="Nagy L.G."/>
            <person name="Floudas D."/>
            <person name="Copeland A."/>
            <person name="Barry K.W."/>
            <person name="Cichocki N."/>
            <person name="Veneault-Fourrey C."/>
            <person name="LaButti K."/>
            <person name="Lindquist E.A."/>
            <person name="Lipzen A."/>
            <person name="Lundell T."/>
            <person name="Morin E."/>
            <person name="Murat C."/>
            <person name="Sun H."/>
            <person name="Tunlid A."/>
            <person name="Henrissat B."/>
            <person name="Grigoriev I.V."/>
            <person name="Hibbett D.S."/>
            <person name="Martin F."/>
            <person name="Nordberg H.P."/>
            <person name="Cantor M.N."/>
            <person name="Hua S.X."/>
        </authorList>
    </citation>
    <scope>NUCLEOTIDE SEQUENCE [LARGE SCALE GENOMIC DNA]</scope>
    <source>
        <strain evidence="1 2">Ve08.2h10</strain>
    </source>
</reference>
<dbReference type="HOGENOM" id="CLU_090544_0_1_1"/>
<dbReference type="OrthoDB" id="3046524at2759"/>
<organism evidence="1 2">
    <name type="scientific">Paxillus rubicundulus Ve08.2h10</name>
    <dbReference type="NCBI Taxonomy" id="930991"/>
    <lineage>
        <taxon>Eukaryota</taxon>
        <taxon>Fungi</taxon>
        <taxon>Dikarya</taxon>
        <taxon>Basidiomycota</taxon>
        <taxon>Agaricomycotina</taxon>
        <taxon>Agaricomycetes</taxon>
        <taxon>Agaricomycetidae</taxon>
        <taxon>Boletales</taxon>
        <taxon>Paxilineae</taxon>
        <taxon>Paxillaceae</taxon>
        <taxon>Paxillus</taxon>
    </lineage>
</organism>
<proteinExistence type="predicted"/>
<evidence type="ECO:0000313" key="2">
    <source>
        <dbReference type="Proteomes" id="UP000054538"/>
    </source>
</evidence>
<gene>
    <name evidence="1" type="ORF">PAXRUDRAFT_168812</name>
</gene>
<dbReference type="EMBL" id="KN827303">
    <property type="protein sequence ID" value="KIK76764.1"/>
    <property type="molecule type" value="Genomic_DNA"/>
</dbReference>
<keyword evidence="2" id="KW-1185">Reference proteome</keyword>
<dbReference type="Proteomes" id="UP000054538">
    <property type="component" value="Unassembled WGS sequence"/>
</dbReference>
<name>A0A0D0D8N8_9AGAM</name>
<sequence>PAGMVVCQDFAGGKVFEVFVVHDDIVAPRAECFVNGKEFFVMGVIVELWSGPGPGIECDQAEFVIQAVDGKDAGNGIAGGIRNPMSQNGSRGEGIFQMLESRAAFVREVPQSIFPSEVGEWNNDVGIIINEVAVEVGKTEE</sequence>
<dbReference type="InParanoid" id="A0A0D0D8N8"/>
<dbReference type="AlphaFoldDB" id="A0A0D0D8N8"/>
<evidence type="ECO:0000313" key="1">
    <source>
        <dbReference type="EMBL" id="KIK76764.1"/>
    </source>
</evidence>
<protein>
    <submittedName>
        <fullName evidence="1">Uncharacterized protein</fullName>
    </submittedName>
</protein>
<accession>A0A0D0D8N8</accession>